<dbReference type="AlphaFoldDB" id="A0A4Q7NEK8"/>
<proteinExistence type="predicted"/>
<name>A0A4Q7NEK8_9BURK</name>
<dbReference type="Proteomes" id="UP000292445">
    <property type="component" value="Unassembled WGS sequence"/>
</dbReference>
<evidence type="ECO:0000313" key="1">
    <source>
        <dbReference type="EMBL" id="RZS81433.1"/>
    </source>
</evidence>
<sequence length="185" mass="20207">MVALAAAVLFAMQRSTPRYQDLTGPIPAYGKMGKAASTRLFDIEVERVEFARQLVGKRFGGEIRHESAGVWAIVTARMAARSRSVNVTHAVWEGPTGLRYELSDRPEFLPDLPPHTLEPGLPQRGRFVFEIRPDQILGATLLVSEGPFPRLDSEAHVALNALPTAADGLPPIAETFDLRQAGGRP</sequence>
<keyword evidence="2" id="KW-1185">Reference proteome</keyword>
<evidence type="ECO:0008006" key="3">
    <source>
        <dbReference type="Google" id="ProtNLM"/>
    </source>
</evidence>
<dbReference type="EMBL" id="SGXC01000002">
    <property type="protein sequence ID" value="RZS81433.1"/>
    <property type="molecule type" value="Genomic_DNA"/>
</dbReference>
<dbReference type="OrthoDB" id="5998093at2"/>
<gene>
    <name evidence="1" type="ORF">EV675_4056</name>
</gene>
<comment type="caution">
    <text evidence="1">The sequence shown here is derived from an EMBL/GenBank/DDBJ whole genome shotgun (WGS) entry which is preliminary data.</text>
</comment>
<organism evidence="1 2">
    <name type="scientific">Pigmentiphaga kullae</name>
    <dbReference type="NCBI Taxonomy" id="151784"/>
    <lineage>
        <taxon>Bacteria</taxon>
        <taxon>Pseudomonadati</taxon>
        <taxon>Pseudomonadota</taxon>
        <taxon>Betaproteobacteria</taxon>
        <taxon>Burkholderiales</taxon>
        <taxon>Alcaligenaceae</taxon>
        <taxon>Pigmentiphaga</taxon>
    </lineage>
</organism>
<protein>
    <recommendedName>
        <fullName evidence="3">DUF4352 domain-containing protein</fullName>
    </recommendedName>
</protein>
<accession>A0A4Q7NEK8</accession>
<evidence type="ECO:0000313" key="2">
    <source>
        <dbReference type="Proteomes" id="UP000292445"/>
    </source>
</evidence>
<reference evidence="1 2" key="1">
    <citation type="submission" date="2019-02" db="EMBL/GenBank/DDBJ databases">
        <title>Genomic Encyclopedia of Type Strains, Phase IV (KMG-IV): sequencing the most valuable type-strain genomes for metagenomic binning, comparative biology and taxonomic classification.</title>
        <authorList>
            <person name="Goeker M."/>
        </authorList>
    </citation>
    <scope>NUCLEOTIDE SEQUENCE [LARGE SCALE GENOMIC DNA]</scope>
    <source>
        <strain evidence="1 2">K24</strain>
    </source>
</reference>